<dbReference type="InParanoid" id="A0A369JNA4"/>
<dbReference type="EMBL" id="LUEZ02000053">
    <property type="protein sequence ID" value="RDB21865.1"/>
    <property type="molecule type" value="Genomic_DNA"/>
</dbReference>
<dbReference type="STRING" id="39966.A0A369JNA4"/>
<name>A0A369JNA4_HYPMA</name>
<protein>
    <submittedName>
        <fullName evidence="1">Uncharacterized protein</fullName>
    </submittedName>
</protein>
<evidence type="ECO:0000313" key="1">
    <source>
        <dbReference type="EMBL" id="RDB21865.1"/>
    </source>
</evidence>
<evidence type="ECO:0000313" key="2">
    <source>
        <dbReference type="Proteomes" id="UP000076154"/>
    </source>
</evidence>
<keyword evidence="2" id="KW-1185">Reference proteome</keyword>
<accession>A0A369JNA4</accession>
<gene>
    <name evidence="1" type="ORF">Hypma_011152</name>
</gene>
<dbReference type="Gene3D" id="3.80.10.10">
    <property type="entry name" value="Ribonuclease Inhibitor"/>
    <property type="match status" value="1"/>
</dbReference>
<proteinExistence type="predicted"/>
<dbReference type="Gene3D" id="1.20.1280.50">
    <property type="match status" value="1"/>
</dbReference>
<dbReference type="InterPro" id="IPR036047">
    <property type="entry name" value="F-box-like_dom_sf"/>
</dbReference>
<dbReference type="InterPro" id="IPR032675">
    <property type="entry name" value="LRR_dom_sf"/>
</dbReference>
<dbReference type="SUPFAM" id="SSF52047">
    <property type="entry name" value="RNI-like"/>
    <property type="match status" value="1"/>
</dbReference>
<comment type="caution">
    <text evidence="1">The sequence shown here is derived from an EMBL/GenBank/DDBJ whole genome shotgun (WGS) entry which is preliminary data.</text>
</comment>
<dbReference type="OrthoDB" id="3001771at2759"/>
<dbReference type="Proteomes" id="UP000076154">
    <property type="component" value="Unassembled WGS sequence"/>
</dbReference>
<sequence>MAFDSLPNELISVIFAHLYRISRKEVGRRTYLWSDEKDSDLDMAWKDEDLLDPWLFPKAIASVCRRWRAIAESIPFIWTRIVAFVDSSPTPLSQVQAYLALSKDLPLHVHVLRRSYINLEWKEERQICRDFINILVPHVRRCQNVEFDVFYSSSLPSISKDFFGCAPLLETLNLKCKTDTEVASGGSTPRPEITEESFLTPALKDLCVDGRNFVHACLALPSWIESVPKGKLRLSLHNFAPSDLISQDFQFTLHDFVLVVDRLKVMRLSLSNVQFHNHATPAPNIFLSADTLELDSLCYESFIDIMAFINDEGVESIHISRCHIEALGFDIYSDFLTLEEIGVDSEISGFLSDWSGAELRVSDCPGFDDSALVALGNMEDALIRSLDIKNCPNISPEGVKKMVQDLNECVVGEYHDGRFDDREKTALHYLSIRGHPHILTPEEEHWFRENASSGIFVWTARK</sequence>
<dbReference type="SUPFAM" id="SSF81383">
    <property type="entry name" value="F-box domain"/>
    <property type="match status" value="1"/>
</dbReference>
<organism evidence="1 2">
    <name type="scientific">Hypsizygus marmoreus</name>
    <name type="common">White beech mushroom</name>
    <name type="synonym">Agaricus marmoreus</name>
    <dbReference type="NCBI Taxonomy" id="39966"/>
    <lineage>
        <taxon>Eukaryota</taxon>
        <taxon>Fungi</taxon>
        <taxon>Dikarya</taxon>
        <taxon>Basidiomycota</taxon>
        <taxon>Agaricomycotina</taxon>
        <taxon>Agaricomycetes</taxon>
        <taxon>Agaricomycetidae</taxon>
        <taxon>Agaricales</taxon>
        <taxon>Tricholomatineae</taxon>
        <taxon>Lyophyllaceae</taxon>
        <taxon>Hypsizygus</taxon>
    </lineage>
</organism>
<dbReference type="AlphaFoldDB" id="A0A369JNA4"/>
<reference evidence="1" key="1">
    <citation type="submission" date="2018-04" db="EMBL/GenBank/DDBJ databases">
        <title>Whole genome sequencing of Hypsizygus marmoreus.</title>
        <authorList>
            <person name="Choi I.-G."/>
            <person name="Min B."/>
            <person name="Kim J.-G."/>
            <person name="Kim S."/>
            <person name="Oh Y.-L."/>
            <person name="Kong W.-S."/>
            <person name="Park H."/>
            <person name="Jeong J."/>
            <person name="Song E.-S."/>
        </authorList>
    </citation>
    <scope>NUCLEOTIDE SEQUENCE [LARGE SCALE GENOMIC DNA]</scope>
    <source>
        <strain evidence="1">51987-8</strain>
    </source>
</reference>